<dbReference type="STRING" id="1076256.A0A2H3C9I2"/>
<dbReference type="AlphaFoldDB" id="A0A2H3C9I2"/>
<name>A0A2H3C9I2_9AGAR</name>
<dbReference type="GO" id="GO:0005739">
    <property type="term" value="C:mitochondrion"/>
    <property type="evidence" value="ECO:0007669"/>
    <property type="project" value="TreeGrafter"/>
</dbReference>
<dbReference type="GO" id="GO:0031072">
    <property type="term" value="F:heat shock protein binding"/>
    <property type="evidence" value="ECO:0007669"/>
    <property type="project" value="TreeGrafter"/>
</dbReference>
<dbReference type="SUPFAM" id="SSF48452">
    <property type="entry name" value="TPR-like"/>
    <property type="match status" value="1"/>
</dbReference>
<dbReference type="InterPro" id="IPR011990">
    <property type="entry name" value="TPR-like_helical_dom_sf"/>
</dbReference>
<evidence type="ECO:0000313" key="6">
    <source>
        <dbReference type="Proteomes" id="UP000218334"/>
    </source>
</evidence>
<keyword evidence="3" id="KW-0677">Repeat</keyword>
<dbReference type="Proteomes" id="UP000218334">
    <property type="component" value="Unassembled WGS sequence"/>
</dbReference>
<dbReference type="PANTHER" id="PTHR45984">
    <property type="entry name" value="RNA (RNA) POLYMERASE II ASSOCIATED PROTEIN HOMOLOG"/>
    <property type="match status" value="1"/>
</dbReference>
<dbReference type="PANTHER" id="PTHR45984:SF1">
    <property type="entry name" value="SPAG1 AXONEMAL DYNEIN ASSEMBLY FACTOR"/>
    <property type="match status" value="1"/>
</dbReference>
<dbReference type="EMBL" id="KZ293417">
    <property type="protein sequence ID" value="PBK75902.1"/>
    <property type="molecule type" value="Genomic_DNA"/>
</dbReference>
<dbReference type="Gene3D" id="1.25.40.10">
    <property type="entry name" value="Tetratricopeptide repeat domain"/>
    <property type="match status" value="1"/>
</dbReference>
<dbReference type="GO" id="GO:0005829">
    <property type="term" value="C:cytosol"/>
    <property type="evidence" value="ECO:0007669"/>
    <property type="project" value="TreeGrafter"/>
</dbReference>
<dbReference type="InterPro" id="IPR051982">
    <property type="entry name" value="CiliaryAsmbly_MitoImport"/>
</dbReference>
<accession>A0A2H3C9I2</accession>
<reference evidence="6" key="1">
    <citation type="journal article" date="2017" name="Nat. Ecol. Evol.">
        <title>Genome expansion and lineage-specific genetic innovations in the forest pathogenic fungi Armillaria.</title>
        <authorList>
            <person name="Sipos G."/>
            <person name="Prasanna A.N."/>
            <person name="Walter M.C."/>
            <person name="O'Connor E."/>
            <person name="Balint B."/>
            <person name="Krizsan K."/>
            <person name="Kiss B."/>
            <person name="Hess J."/>
            <person name="Varga T."/>
            <person name="Slot J."/>
            <person name="Riley R."/>
            <person name="Boka B."/>
            <person name="Rigling D."/>
            <person name="Barry K."/>
            <person name="Lee J."/>
            <person name="Mihaltcheva S."/>
            <person name="LaButti K."/>
            <person name="Lipzen A."/>
            <person name="Waldron R."/>
            <person name="Moloney N.M."/>
            <person name="Sperisen C."/>
            <person name="Kredics L."/>
            <person name="Vagvoelgyi C."/>
            <person name="Patrignani A."/>
            <person name="Fitzpatrick D."/>
            <person name="Nagy I."/>
            <person name="Doyle S."/>
            <person name="Anderson J.B."/>
            <person name="Grigoriev I.V."/>
            <person name="Gueldener U."/>
            <person name="Muensterkoetter M."/>
            <person name="Nagy L.G."/>
        </authorList>
    </citation>
    <scope>NUCLEOTIDE SEQUENCE [LARGE SCALE GENOMIC DNA]</scope>
    <source>
        <strain evidence="6">28-4</strain>
    </source>
</reference>
<keyword evidence="2" id="KW-0963">Cytoplasm</keyword>
<comment type="subcellular location">
    <subcellularLocation>
        <location evidence="1">Cytoplasm</location>
    </subcellularLocation>
</comment>
<protein>
    <submittedName>
        <fullName evidence="5">Uncharacterized protein</fullName>
    </submittedName>
</protein>
<gene>
    <name evidence="5" type="ORF">ARMSODRAFT_1000205</name>
</gene>
<keyword evidence="6" id="KW-1185">Reference proteome</keyword>
<evidence type="ECO:0000256" key="3">
    <source>
        <dbReference type="ARBA" id="ARBA00022737"/>
    </source>
</evidence>
<evidence type="ECO:0000256" key="2">
    <source>
        <dbReference type="ARBA" id="ARBA00022490"/>
    </source>
</evidence>
<dbReference type="InterPro" id="IPR019734">
    <property type="entry name" value="TPR_rpt"/>
</dbReference>
<keyword evidence="4" id="KW-0802">TPR repeat</keyword>
<dbReference type="SMART" id="SM00028">
    <property type="entry name" value="TPR"/>
    <property type="match status" value="1"/>
</dbReference>
<proteinExistence type="predicted"/>
<evidence type="ECO:0000256" key="4">
    <source>
        <dbReference type="ARBA" id="ARBA00022803"/>
    </source>
</evidence>
<evidence type="ECO:0000256" key="1">
    <source>
        <dbReference type="ARBA" id="ARBA00004496"/>
    </source>
</evidence>
<dbReference type="GO" id="GO:0006626">
    <property type="term" value="P:protein targeting to mitochondrion"/>
    <property type="evidence" value="ECO:0007669"/>
    <property type="project" value="TreeGrafter"/>
</dbReference>
<evidence type="ECO:0000313" key="5">
    <source>
        <dbReference type="EMBL" id="PBK75902.1"/>
    </source>
</evidence>
<organism evidence="5 6">
    <name type="scientific">Armillaria solidipes</name>
    <dbReference type="NCBI Taxonomy" id="1076256"/>
    <lineage>
        <taxon>Eukaryota</taxon>
        <taxon>Fungi</taxon>
        <taxon>Dikarya</taxon>
        <taxon>Basidiomycota</taxon>
        <taxon>Agaricomycotina</taxon>
        <taxon>Agaricomycetes</taxon>
        <taxon>Agaricomycetidae</taxon>
        <taxon>Agaricales</taxon>
        <taxon>Marasmiineae</taxon>
        <taxon>Physalacriaceae</taxon>
        <taxon>Armillaria</taxon>
    </lineage>
</organism>
<sequence>MSVPNPANMEAFLNFFKSDMIDNPPAPRTYLRIPKNLTPEWESFFEKLAVFCENSCGSVNGIPNNTHERVAWEKRQWIMDDENLDEFDMWLTATNTKEKGNEALRNGESEKAFGLYMLSVRTFPCPHAMNNLAACALKENRFSVVEQHTTKALTIGYLTNPVKHAKALYRRAKARCHLGNFKEGVEDINLALELQPGETAILALKDELTQLLDTVVSAASLKRYLDQQPQPPAKISWSQGLNKAGQLIEGWQYDKVSKDSPLRRAPPPVY</sequence>